<keyword evidence="3" id="KW-0670">Pyruvate</keyword>
<dbReference type="STRING" id="238.BBD35_15070"/>
<keyword evidence="4" id="KW-1185">Reference proteome</keyword>
<evidence type="ECO:0000313" key="4">
    <source>
        <dbReference type="Proteomes" id="UP000188947"/>
    </source>
</evidence>
<evidence type="ECO:0000256" key="2">
    <source>
        <dbReference type="ARBA" id="ARBA00022419"/>
    </source>
</evidence>
<name>A0A1V3U161_ELIME</name>
<comment type="function">
    <text evidence="1">Forms oxaloacetate, a four-carbon dicarboxylic acid source for the tricarboxylic acid cycle.</text>
</comment>
<dbReference type="SUPFAM" id="SSF51621">
    <property type="entry name" value="Phosphoenolpyruvate/pyruvate domain"/>
    <property type="match status" value="1"/>
</dbReference>
<evidence type="ECO:0000256" key="1">
    <source>
        <dbReference type="ARBA" id="ARBA00003670"/>
    </source>
</evidence>
<dbReference type="OrthoDB" id="9768133at2"/>
<dbReference type="GO" id="GO:0005829">
    <property type="term" value="C:cytosol"/>
    <property type="evidence" value="ECO:0007669"/>
    <property type="project" value="TreeGrafter"/>
</dbReference>
<dbReference type="AlphaFoldDB" id="A0A1V3U161"/>
<dbReference type="Proteomes" id="UP000188947">
    <property type="component" value="Unassembled WGS sequence"/>
</dbReference>
<comment type="caution">
    <text evidence="3">The sequence shown here is derived from an EMBL/GenBank/DDBJ whole genome shotgun (WGS) entry which is preliminary data.</text>
</comment>
<dbReference type="eggNOG" id="COG2352">
    <property type="taxonomic scope" value="Bacteria"/>
</dbReference>
<protein>
    <recommendedName>
        <fullName evidence="2">Phosphoenolpyruvate carboxylase</fullName>
    </recommendedName>
</protein>
<sequence length="845" mass="98762">MKTNEQVEKFRQIVKNKFQIYNSLFMSLPYDKMTNIGMLLPFLHEESKEGYESGKSPMEVMQHFFDSHTDLKTEEERIDLLFRIIQYVERQVVLFDSIEDSAFSTLNANTDPGTVRNLYEVASQQGKLDLIKEKMEDFGVKVVFTAHPTQFYSNSVQSILHDLNQAIKTDSVTNIDMLLQQLGMTSFINQEKPTPYDEALSIIYYLRYVYYDTLGELYRDTKRVFDNAKINPHLFQLGFWPGGDRDGNPFVTAEITKRVTRELRLAILKCYYEHLKKLRKRLTFPKVTEMLRQISERVYQNIFGDKYDLTAEEFKQALLEIRQEIEEKNNGLFIDKLDDLIGRIDLFGIYFASLDIRQNSKIHYKALEQIFEKEFGKDYHNLDEQEKLELLLNTSLKIDPTQYSDDIVQDTINNIYQLKEIQQLNGDKSIHRYIISDSSSIYDVLNVYALFKYCGYEDKDIKLDIIPLFETIEGFTNAKATMDKLYNLPVYKEHLKRRGDRQFIMLGFSDGTKDAGYIKANWDIYTTKEILTKVSDENNIKVIFFDGRGGPPARGGGKTHQFYAAQGKSIANHQIELTIQGQTITSVFGTKDQATFNFEQLLTAGLENEIFPQDKINLKDWERELLNELANISYQKYKALKDHPLFVPYLEEVSTLKYYGRTNIGSRPSKRNNGQLVFEDLRAIPFVGSWSLLKQNVPGYFGVGTALQKIKEENRLDELKRLYKESMFFKTLIQNSMMSMSKTYFPLTYYLRNDKVFGEFWQILYNEYVLSHEMLLEIADYKTLMEEEPLSRSSIKMRENIVLPLLTIQQYALQKIKEENQYKETYEKIVTRALFGNINASRNSA</sequence>
<dbReference type="GO" id="GO:0015977">
    <property type="term" value="P:carbon fixation"/>
    <property type="evidence" value="ECO:0007669"/>
    <property type="project" value="InterPro"/>
</dbReference>
<gene>
    <name evidence="3" type="ORF">BMF97_07040</name>
</gene>
<reference evidence="3 4" key="1">
    <citation type="submission" date="2016-11" db="EMBL/GenBank/DDBJ databases">
        <title>Genome sequence and comparative genomic analysis of clinical strain Elizabethkingia meningoseptica 61421 PRCM.</title>
        <authorList>
            <person name="Wang M."/>
            <person name="Hu S."/>
            <person name="Cao L."/>
            <person name="Jiang T."/>
            <person name="Zhou Y."/>
            <person name="Ming D."/>
        </authorList>
    </citation>
    <scope>NUCLEOTIDE SEQUENCE [LARGE SCALE GENOMIC DNA]</scope>
    <source>
        <strain evidence="3 4">61421 PRCM</strain>
    </source>
</reference>
<dbReference type="PANTHER" id="PTHR30523">
    <property type="entry name" value="PHOSPHOENOLPYRUVATE CARBOXYLASE"/>
    <property type="match status" value="1"/>
</dbReference>
<dbReference type="GO" id="GO:0008964">
    <property type="term" value="F:phosphoenolpyruvate carboxylase activity"/>
    <property type="evidence" value="ECO:0007669"/>
    <property type="project" value="InterPro"/>
</dbReference>
<accession>A0A1V3U161</accession>
<dbReference type="InterPro" id="IPR015813">
    <property type="entry name" value="Pyrv/PenolPyrv_kinase-like_dom"/>
</dbReference>
<proteinExistence type="predicted"/>
<dbReference type="GO" id="GO:0006099">
    <property type="term" value="P:tricarboxylic acid cycle"/>
    <property type="evidence" value="ECO:0007669"/>
    <property type="project" value="InterPro"/>
</dbReference>
<dbReference type="PRINTS" id="PR00150">
    <property type="entry name" value="PEPCARBXLASE"/>
</dbReference>
<dbReference type="InterPro" id="IPR021135">
    <property type="entry name" value="PEP_COase"/>
</dbReference>
<dbReference type="RefSeq" id="WP_069214726.1">
    <property type="nucleotide sequence ID" value="NZ_CP016378.1"/>
</dbReference>
<dbReference type="PANTHER" id="PTHR30523:SF6">
    <property type="entry name" value="PHOSPHOENOLPYRUVATE CARBOXYLASE"/>
    <property type="match status" value="1"/>
</dbReference>
<evidence type="ECO:0000313" key="3">
    <source>
        <dbReference type="EMBL" id="OOH96103.1"/>
    </source>
</evidence>
<dbReference type="Pfam" id="PF00311">
    <property type="entry name" value="PEPcase"/>
    <property type="match status" value="2"/>
</dbReference>
<dbReference type="EMBL" id="MPOG01000008">
    <property type="protein sequence ID" value="OOH96103.1"/>
    <property type="molecule type" value="Genomic_DNA"/>
</dbReference>
<organism evidence="3 4">
    <name type="scientific">Elizabethkingia meningoseptica</name>
    <name type="common">Chryseobacterium meningosepticum</name>
    <dbReference type="NCBI Taxonomy" id="238"/>
    <lineage>
        <taxon>Bacteria</taxon>
        <taxon>Pseudomonadati</taxon>
        <taxon>Bacteroidota</taxon>
        <taxon>Flavobacteriia</taxon>
        <taxon>Flavobacteriales</taxon>
        <taxon>Weeksellaceae</taxon>
        <taxon>Elizabethkingia</taxon>
    </lineage>
</organism>